<organism evidence="8 10">
    <name type="scientific">Anaerococcus octavius</name>
    <dbReference type="NCBI Taxonomy" id="54007"/>
    <lineage>
        <taxon>Bacteria</taxon>
        <taxon>Bacillati</taxon>
        <taxon>Bacillota</taxon>
        <taxon>Tissierellia</taxon>
        <taxon>Tissierellales</taxon>
        <taxon>Peptoniphilaceae</taxon>
        <taxon>Anaerococcus</taxon>
    </lineage>
</organism>
<keyword evidence="5 7" id="KW-0472">Membrane</keyword>
<dbReference type="GO" id="GO:0043190">
    <property type="term" value="C:ATP-binding cassette (ABC) transporter complex"/>
    <property type="evidence" value="ECO:0007669"/>
    <property type="project" value="InterPro"/>
</dbReference>
<evidence type="ECO:0000313" key="8">
    <source>
        <dbReference type="EMBL" id="PKZ14712.1"/>
    </source>
</evidence>
<keyword evidence="10" id="KW-1185">Reference proteome</keyword>
<dbReference type="InterPro" id="IPR037294">
    <property type="entry name" value="ABC_BtuC-like"/>
</dbReference>
<feature type="transmembrane region" description="Helical" evidence="7">
    <location>
        <begin position="215"/>
        <end position="235"/>
    </location>
</feature>
<feature type="transmembrane region" description="Helical" evidence="7">
    <location>
        <begin position="83"/>
        <end position="102"/>
    </location>
</feature>
<evidence type="ECO:0000313" key="11">
    <source>
        <dbReference type="Proteomes" id="UP000255124"/>
    </source>
</evidence>
<evidence type="ECO:0000256" key="1">
    <source>
        <dbReference type="ARBA" id="ARBA00004141"/>
    </source>
</evidence>
<evidence type="ECO:0000256" key="2">
    <source>
        <dbReference type="ARBA" id="ARBA00008034"/>
    </source>
</evidence>
<protein>
    <submittedName>
        <fullName evidence="9">High-affinity zinc uptake system membrane protein znuB</fullName>
    </submittedName>
    <submittedName>
        <fullName evidence="8">Metal ABC transporter permease</fullName>
    </submittedName>
</protein>
<evidence type="ECO:0000256" key="4">
    <source>
        <dbReference type="ARBA" id="ARBA00022989"/>
    </source>
</evidence>
<keyword evidence="3 6" id="KW-0812">Transmembrane</keyword>
<name>A0A2I1M3K4_9FIRM</name>
<dbReference type="GO" id="GO:0055085">
    <property type="term" value="P:transmembrane transport"/>
    <property type="evidence" value="ECO:0007669"/>
    <property type="project" value="InterPro"/>
</dbReference>
<keyword evidence="6" id="KW-0813">Transport</keyword>
<dbReference type="EMBL" id="UFTA01000002">
    <property type="protein sequence ID" value="SUU91974.1"/>
    <property type="molecule type" value="Genomic_DNA"/>
</dbReference>
<evidence type="ECO:0000256" key="7">
    <source>
        <dbReference type="SAM" id="Phobius"/>
    </source>
</evidence>
<dbReference type="Gene3D" id="1.10.3470.10">
    <property type="entry name" value="ABC transporter involved in vitamin B12 uptake, BtuC"/>
    <property type="match status" value="1"/>
</dbReference>
<dbReference type="Pfam" id="PF00950">
    <property type="entry name" value="ABC-3"/>
    <property type="match status" value="1"/>
</dbReference>
<dbReference type="GO" id="GO:0010043">
    <property type="term" value="P:response to zinc ion"/>
    <property type="evidence" value="ECO:0007669"/>
    <property type="project" value="TreeGrafter"/>
</dbReference>
<evidence type="ECO:0000256" key="5">
    <source>
        <dbReference type="ARBA" id="ARBA00023136"/>
    </source>
</evidence>
<feature type="transmembrane region" description="Helical" evidence="7">
    <location>
        <begin position="128"/>
        <end position="147"/>
    </location>
</feature>
<evidence type="ECO:0000256" key="6">
    <source>
        <dbReference type="RuleBase" id="RU003943"/>
    </source>
</evidence>
<reference evidence="9 11" key="2">
    <citation type="submission" date="2018-06" db="EMBL/GenBank/DDBJ databases">
        <authorList>
            <consortium name="Pathogen Informatics"/>
            <person name="Doyle S."/>
        </authorList>
    </citation>
    <scope>NUCLEOTIDE SEQUENCE [LARGE SCALE GENOMIC DNA]</scope>
    <source>
        <strain evidence="9 11">NCTC9810</strain>
    </source>
</reference>
<feature type="transmembrane region" description="Helical" evidence="7">
    <location>
        <begin position="49"/>
        <end position="71"/>
    </location>
</feature>
<proteinExistence type="inferred from homology"/>
<dbReference type="OrthoDB" id="9798540at2"/>
<feature type="transmembrane region" description="Helical" evidence="7">
    <location>
        <begin position="241"/>
        <end position="261"/>
    </location>
</feature>
<dbReference type="SUPFAM" id="SSF81345">
    <property type="entry name" value="ABC transporter involved in vitamin B12 uptake, BtuC"/>
    <property type="match status" value="1"/>
</dbReference>
<comment type="similarity">
    <text evidence="2 6">Belongs to the ABC-3 integral membrane protein family.</text>
</comment>
<dbReference type="Proteomes" id="UP000255124">
    <property type="component" value="Unassembled WGS sequence"/>
</dbReference>
<dbReference type="PANTHER" id="PTHR30477:SF0">
    <property type="entry name" value="METAL TRANSPORT SYSTEM MEMBRANE PROTEIN TM_0125-RELATED"/>
    <property type="match status" value="1"/>
</dbReference>
<dbReference type="AlphaFoldDB" id="A0A2I1M3K4"/>
<evidence type="ECO:0000256" key="3">
    <source>
        <dbReference type="ARBA" id="ARBA00022692"/>
    </source>
</evidence>
<dbReference type="PANTHER" id="PTHR30477">
    <property type="entry name" value="ABC-TRANSPORTER METAL-BINDING PROTEIN"/>
    <property type="match status" value="1"/>
</dbReference>
<dbReference type="RefSeq" id="WP_101541012.1">
    <property type="nucleotide sequence ID" value="NZ_JAPJPW010000012.1"/>
</dbReference>
<feature type="transmembrane region" description="Helical" evidence="7">
    <location>
        <begin position="12"/>
        <end position="29"/>
    </location>
</feature>
<reference evidence="8 10" key="1">
    <citation type="submission" date="2017-12" db="EMBL/GenBank/DDBJ databases">
        <title>Phylogenetic diversity of female urinary microbiome.</title>
        <authorList>
            <person name="Thomas-White K."/>
            <person name="Wolfe A.J."/>
        </authorList>
    </citation>
    <scope>NUCLEOTIDE SEQUENCE [LARGE SCALE GENOMIC DNA]</scope>
    <source>
        <strain evidence="8 10">UMB0119</strain>
    </source>
</reference>
<gene>
    <name evidence="9" type="primary">znuB_1</name>
    <name evidence="8" type="ORF">CYJ34_09345</name>
    <name evidence="9" type="ORF">NCTC9810_00277</name>
</gene>
<evidence type="ECO:0000313" key="10">
    <source>
        <dbReference type="Proteomes" id="UP000234335"/>
    </source>
</evidence>
<sequence>MLEFSFMRRAFAIGIMLAIIIPMIGIIMINRKTSMIGDALSHSSLAGIGLGLIFGINPMWTSILICILASFAIESLRRKFPKYGDMATAIVMSTGIAIASILSDFTPGGTNFESFMFGSITTVSSEDLYIVALIFVIVLISSIYFYYGLLYTSINPVLARLAGVNTRLINNLFTFITAITVAISAKTVGALMITSLMTIPVASSMVFTKSYKATFKLSIVFSAIFMILGITVSYYKGLKPGGAIVLIAVGFFILISLISYIKKTKIAG</sequence>
<accession>A0A2I1M3K4</accession>
<dbReference type="Proteomes" id="UP000234335">
    <property type="component" value="Unassembled WGS sequence"/>
</dbReference>
<keyword evidence="4 7" id="KW-1133">Transmembrane helix</keyword>
<evidence type="ECO:0000313" key="9">
    <source>
        <dbReference type="EMBL" id="SUU91974.1"/>
    </source>
</evidence>
<dbReference type="EMBL" id="PKGS01000012">
    <property type="protein sequence ID" value="PKZ14712.1"/>
    <property type="molecule type" value="Genomic_DNA"/>
</dbReference>
<comment type="subcellular location">
    <subcellularLocation>
        <location evidence="6">Cell membrane</location>
        <topology evidence="6">Multi-pass membrane protein</topology>
    </subcellularLocation>
    <subcellularLocation>
        <location evidence="1">Membrane</location>
        <topology evidence="1">Multi-pass membrane protein</topology>
    </subcellularLocation>
</comment>
<dbReference type="InterPro" id="IPR001626">
    <property type="entry name" value="ABC_TroCD"/>
</dbReference>
<feature type="transmembrane region" description="Helical" evidence="7">
    <location>
        <begin position="168"/>
        <end position="185"/>
    </location>
</feature>